<protein>
    <submittedName>
        <fullName evidence="1">Uncharacterized protein</fullName>
    </submittedName>
</protein>
<accession>X1JMF7</accession>
<comment type="caution">
    <text evidence="1">The sequence shown here is derived from an EMBL/GenBank/DDBJ whole genome shotgun (WGS) entry which is preliminary data.</text>
</comment>
<proteinExistence type="predicted"/>
<feature type="non-terminal residue" evidence="1">
    <location>
        <position position="1"/>
    </location>
</feature>
<organism evidence="1">
    <name type="scientific">marine sediment metagenome</name>
    <dbReference type="NCBI Taxonomy" id="412755"/>
    <lineage>
        <taxon>unclassified sequences</taxon>
        <taxon>metagenomes</taxon>
        <taxon>ecological metagenomes</taxon>
    </lineage>
</organism>
<dbReference type="AlphaFoldDB" id="X1JMF7"/>
<evidence type="ECO:0000313" key="1">
    <source>
        <dbReference type="EMBL" id="GAH95262.1"/>
    </source>
</evidence>
<name>X1JMF7_9ZZZZ</name>
<dbReference type="EMBL" id="BARV01002713">
    <property type="protein sequence ID" value="GAH95262.1"/>
    <property type="molecule type" value="Genomic_DNA"/>
</dbReference>
<sequence>TLALLVSATVCALYLMGRDVPLELVGAWMLILGFVFGQKVQQSIDQNRG</sequence>
<gene>
    <name evidence="1" type="ORF">S06H3_06852</name>
</gene>
<reference evidence="1" key="1">
    <citation type="journal article" date="2014" name="Front. Microbiol.">
        <title>High frequency of phylogenetically diverse reductive dehalogenase-homologous genes in deep subseafloor sedimentary metagenomes.</title>
        <authorList>
            <person name="Kawai M."/>
            <person name="Futagami T."/>
            <person name="Toyoda A."/>
            <person name="Takaki Y."/>
            <person name="Nishi S."/>
            <person name="Hori S."/>
            <person name="Arai W."/>
            <person name="Tsubouchi T."/>
            <person name="Morono Y."/>
            <person name="Uchiyama I."/>
            <person name="Ito T."/>
            <person name="Fujiyama A."/>
            <person name="Inagaki F."/>
            <person name="Takami H."/>
        </authorList>
    </citation>
    <scope>NUCLEOTIDE SEQUENCE</scope>
    <source>
        <strain evidence="1">Expedition CK06-06</strain>
    </source>
</reference>